<dbReference type="AlphaFoldDB" id="A0A4Z0S109"/>
<accession>A0A4Z0S109</accession>
<protein>
    <submittedName>
        <fullName evidence="3">Uncharacterized protein</fullName>
    </submittedName>
</protein>
<feature type="coiled-coil region" evidence="1">
    <location>
        <begin position="38"/>
        <end position="65"/>
    </location>
</feature>
<comment type="caution">
    <text evidence="3">The sequence shown here is derived from an EMBL/GenBank/DDBJ whole genome shotgun (WGS) entry which is preliminary data.</text>
</comment>
<evidence type="ECO:0000313" key="3">
    <source>
        <dbReference type="EMBL" id="TGE73149.1"/>
    </source>
</evidence>
<organism evidence="3 4">
    <name type="scientific">Weissella confusa</name>
    <name type="common">Lactobacillus confusus</name>
    <dbReference type="NCBI Taxonomy" id="1583"/>
    <lineage>
        <taxon>Bacteria</taxon>
        <taxon>Bacillati</taxon>
        <taxon>Bacillota</taxon>
        <taxon>Bacilli</taxon>
        <taxon>Lactobacillales</taxon>
        <taxon>Lactobacillaceae</taxon>
        <taxon>Weissella</taxon>
    </lineage>
</organism>
<reference evidence="3 4" key="1">
    <citation type="submission" date="2018-03" db="EMBL/GenBank/DDBJ databases">
        <title>Genome sequencing of Weissella confusa isolates.</title>
        <authorList>
            <person name="Kajala I."/>
            <person name="Baruah R."/>
            <person name="Bergsveinson J."/>
            <person name="Juvonen R."/>
            <person name="Ziola B."/>
        </authorList>
    </citation>
    <scope>NUCLEOTIDE SEQUENCE [LARGE SCALE GENOMIC DNA]</scope>
    <source>
        <strain evidence="3 4">VTT E-062653</strain>
    </source>
</reference>
<sequence>MQKDKVWGSLIMDKLDLKWVKQDIKQIQENQLSNQLELVKAQTKNTILETRVNELEKEIRRQRDCRRADFWFLFGLAFIVFFLIYLVVRKQ</sequence>
<evidence type="ECO:0000256" key="1">
    <source>
        <dbReference type="SAM" id="Coils"/>
    </source>
</evidence>
<keyword evidence="1" id="KW-0175">Coiled coil</keyword>
<feature type="transmembrane region" description="Helical" evidence="2">
    <location>
        <begin position="70"/>
        <end position="88"/>
    </location>
</feature>
<evidence type="ECO:0000313" key="4">
    <source>
        <dbReference type="Proteomes" id="UP000297646"/>
    </source>
</evidence>
<keyword evidence="2" id="KW-0472">Membrane</keyword>
<keyword evidence="2" id="KW-0812">Transmembrane</keyword>
<dbReference type="Proteomes" id="UP000297646">
    <property type="component" value="Unassembled WGS sequence"/>
</dbReference>
<dbReference type="EMBL" id="PVSN01000031">
    <property type="protein sequence ID" value="TGE73149.1"/>
    <property type="molecule type" value="Genomic_DNA"/>
</dbReference>
<keyword evidence="2" id="KW-1133">Transmembrane helix</keyword>
<evidence type="ECO:0000256" key="2">
    <source>
        <dbReference type="SAM" id="Phobius"/>
    </source>
</evidence>
<proteinExistence type="predicted"/>
<gene>
    <name evidence="3" type="ORF">C6P11_04915</name>
</gene>
<name>A0A4Z0S109_WEICO</name>